<dbReference type="AlphaFoldDB" id="A0A382HZ67"/>
<name>A0A382HZ67_9ZZZZ</name>
<accession>A0A382HZ67</accession>
<evidence type="ECO:0000313" key="1">
    <source>
        <dbReference type="EMBL" id="SVB92626.1"/>
    </source>
</evidence>
<gene>
    <name evidence="1" type="ORF">METZ01_LOCUS245480</name>
</gene>
<organism evidence="1">
    <name type="scientific">marine metagenome</name>
    <dbReference type="NCBI Taxonomy" id="408172"/>
    <lineage>
        <taxon>unclassified sequences</taxon>
        <taxon>metagenomes</taxon>
        <taxon>ecological metagenomes</taxon>
    </lineage>
</organism>
<proteinExistence type="predicted"/>
<dbReference type="EMBL" id="UINC01064191">
    <property type="protein sequence ID" value="SVB92626.1"/>
    <property type="molecule type" value="Genomic_DNA"/>
</dbReference>
<evidence type="ECO:0008006" key="2">
    <source>
        <dbReference type="Google" id="ProtNLM"/>
    </source>
</evidence>
<sequence>MTGLGSKLLDAAKRDYQGQLAKTFANLEILINNPVGIGEHTDIVGEVQICIEKIHDLEGCVQIIDNIEKQVKQSHATLN</sequence>
<protein>
    <recommendedName>
        <fullName evidence="2">PhoU domain-containing protein</fullName>
    </recommendedName>
</protein>
<reference evidence="1" key="1">
    <citation type="submission" date="2018-05" db="EMBL/GenBank/DDBJ databases">
        <authorList>
            <person name="Lanie J.A."/>
            <person name="Ng W.-L."/>
            <person name="Kazmierczak K.M."/>
            <person name="Andrzejewski T.M."/>
            <person name="Davidsen T.M."/>
            <person name="Wayne K.J."/>
            <person name="Tettelin H."/>
            <person name="Glass J.I."/>
            <person name="Rusch D."/>
            <person name="Podicherti R."/>
            <person name="Tsui H.-C.T."/>
            <person name="Winkler M.E."/>
        </authorList>
    </citation>
    <scope>NUCLEOTIDE SEQUENCE</scope>
</reference>